<evidence type="ECO:0000256" key="6">
    <source>
        <dbReference type="ARBA" id="ARBA00022989"/>
    </source>
</evidence>
<evidence type="ECO:0000256" key="1">
    <source>
        <dbReference type="ARBA" id="ARBA00004141"/>
    </source>
</evidence>
<dbReference type="Proteomes" id="UP001642540">
    <property type="component" value="Unassembled WGS sequence"/>
</dbReference>
<keyword evidence="4" id="KW-0109">Calcium transport</keyword>
<proteinExistence type="inferred from homology"/>
<keyword evidence="3" id="KW-0050">Antiport</keyword>
<dbReference type="PANTHER" id="PTHR10846:SF73">
    <property type="entry name" value="SODIUM_CALCIUM EXCHANGER MEMBRANE REGION DOMAIN-CONTAINING PROTEIN"/>
    <property type="match status" value="1"/>
</dbReference>
<gene>
    <name evidence="11" type="ORF">ODALV1_LOCUS20669</name>
</gene>
<dbReference type="NCBIfam" id="TIGR00367">
    <property type="entry name" value="calcium/sodium antiporter"/>
    <property type="match status" value="1"/>
</dbReference>
<dbReference type="Gene3D" id="1.20.1420.30">
    <property type="entry name" value="NCX, central ion-binding region"/>
    <property type="match status" value="2"/>
</dbReference>
<evidence type="ECO:0000313" key="12">
    <source>
        <dbReference type="Proteomes" id="UP001642540"/>
    </source>
</evidence>
<keyword evidence="12" id="KW-1185">Reference proteome</keyword>
<reference evidence="11 12" key="1">
    <citation type="submission" date="2024-08" db="EMBL/GenBank/DDBJ databases">
        <authorList>
            <person name="Cucini C."/>
            <person name="Frati F."/>
        </authorList>
    </citation>
    <scope>NUCLEOTIDE SEQUENCE [LARGE SCALE GENOMIC DNA]</scope>
</reference>
<dbReference type="InterPro" id="IPR004837">
    <property type="entry name" value="NaCa_Exmemb"/>
</dbReference>
<keyword evidence="4" id="KW-0406">Ion transport</keyword>
<keyword evidence="4" id="KW-0106">Calcium</keyword>
<evidence type="ECO:0000256" key="4">
    <source>
        <dbReference type="ARBA" id="ARBA00022568"/>
    </source>
</evidence>
<evidence type="ECO:0000256" key="2">
    <source>
        <dbReference type="ARBA" id="ARBA00005364"/>
    </source>
</evidence>
<comment type="caution">
    <text evidence="11">The sequence shown here is derived from an EMBL/GenBank/DDBJ whole genome shotgun (WGS) entry which is preliminary data.</text>
</comment>
<dbReference type="PANTHER" id="PTHR10846">
    <property type="entry name" value="SODIUM/POTASSIUM/CALCIUM EXCHANGER"/>
    <property type="match status" value="1"/>
</dbReference>
<feature type="transmembrane region" description="Helical" evidence="9">
    <location>
        <begin position="256"/>
        <end position="275"/>
    </location>
</feature>
<comment type="subcellular location">
    <subcellularLocation>
        <location evidence="1">Membrane</location>
        <topology evidence="1">Multi-pass membrane protein</topology>
    </subcellularLocation>
</comment>
<evidence type="ECO:0000256" key="5">
    <source>
        <dbReference type="ARBA" id="ARBA00022692"/>
    </source>
</evidence>
<feature type="transmembrane region" description="Helical" evidence="9">
    <location>
        <begin position="413"/>
        <end position="436"/>
    </location>
</feature>
<keyword evidence="7 9" id="KW-0472">Membrane</keyword>
<sequence>MALLPGQKHEKSSPYHNHNSSPSLAKLVRKGRKVKEKSVLISIVCRIGIVYILSQIAAAVGTENSVSSVNFSNAENPNGNGDFPIFAKIADNNDNVSVILKATLNCTPPAIEDFPEDLFTQEERQNGFVILHILISLYIFYALSVVCDDYFVPSIERICSEFHVPKDVAGATFMAIATSSPELFTNVIGTFLTKGDIGVGTIVGSAVCNVLGVCACCGIAAKTALKLEWYPLTRDCLFYSFAVILLIVFLGDQQIFWYQALTLVLAYFVYILIMYKNASIKKWAENLVTRYRNPDGDPTTTLNNERTPLLKQNEENEITTSTPTQIPEADEVEEEDNWSLLRLPNDNGCFTSFRWVITWPARFAFAFTIPDCRKQKKLYFVTFFMCMVWIGASSYVVAWLVTIIGHTLSIPDSVMGLTFLAAGATTPEIVSSVIVVRQGHGTMGISNSLGSNTFDILLCLGLPWLIRTTMLIANDEPVTHIQINSGGFDYSLGLLLVAVLLLYTMLASNNFYLDKKVGFIALALYSGFILFACLFEMNVFFPVNLPVCDTNL</sequence>
<evidence type="ECO:0000256" key="7">
    <source>
        <dbReference type="ARBA" id="ARBA00023136"/>
    </source>
</evidence>
<evidence type="ECO:0000256" key="3">
    <source>
        <dbReference type="ARBA" id="ARBA00022449"/>
    </source>
</evidence>
<evidence type="ECO:0000256" key="8">
    <source>
        <dbReference type="SAM" id="MobiDB-lite"/>
    </source>
</evidence>
<feature type="domain" description="Sodium/calcium exchanger membrane region" evidence="10">
    <location>
        <begin position="134"/>
        <end position="275"/>
    </location>
</feature>
<organism evidence="11 12">
    <name type="scientific">Orchesella dallaii</name>
    <dbReference type="NCBI Taxonomy" id="48710"/>
    <lineage>
        <taxon>Eukaryota</taxon>
        <taxon>Metazoa</taxon>
        <taxon>Ecdysozoa</taxon>
        <taxon>Arthropoda</taxon>
        <taxon>Hexapoda</taxon>
        <taxon>Collembola</taxon>
        <taxon>Entomobryomorpha</taxon>
        <taxon>Entomobryoidea</taxon>
        <taxon>Orchesellidae</taxon>
        <taxon>Orchesellinae</taxon>
        <taxon>Orchesella</taxon>
    </lineage>
</organism>
<dbReference type="InterPro" id="IPR004481">
    <property type="entry name" value="K/Na/Ca-exchanger"/>
</dbReference>
<feature type="transmembrane region" description="Helical" evidence="9">
    <location>
        <begin position="39"/>
        <end position="60"/>
    </location>
</feature>
<keyword evidence="4" id="KW-0813">Transport</keyword>
<name>A0ABP1RCM4_9HEXA</name>
<feature type="region of interest" description="Disordered" evidence="8">
    <location>
        <begin position="1"/>
        <end position="26"/>
    </location>
</feature>
<dbReference type="Pfam" id="PF01699">
    <property type="entry name" value="Na_Ca_ex"/>
    <property type="match status" value="2"/>
</dbReference>
<feature type="transmembrane region" description="Helical" evidence="9">
    <location>
        <begin position="197"/>
        <end position="220"/>
    </location>
</feature>
<feature type="domain" description="Sodium/calcium exchanger membrane region" evidence="10">
    <location>
        <begin position="379"/>
        <end position="533"/>
    </location>
</feature>
<feature type="transmembrane region" description="Helical" evidence="9">
    <location>
        <begin position="518"/>
        <end position="541"/>
    </location>
</feature>
<keyword evidence="5 9" id="KW-0812">Transmembrane</keyword>
<feature type="transmembrane region" description="Helical" evidence="9">
    <location>
        <begin position="168"/>
        <end position="191"/>
    </location>
</feature>
<dbReference type="EMBL" id="CAXLJM020000068">
    <property type="protein sequence ID" value="CAL8124572.1"/>
    <property type="molecule type" value="Genomic_DNA"/>
</dbReference>
<evidence type="ECO:0000256" key="9">
    <source>
        <dbReference type="SAM" id="Phobius"/>
    </source>
</evidence>
<keyword evidence="6 9" id="KW-1133">Transmembrane helix</keyword>
<evidence type="ECO:0000313" key="11">
    <source>
        <dbReference type="EMBL" id="CAL8124572.1"/>
    </source>
</evidence>
<accession>A0ABP1RCM4</accession>
<feature type="transmembrane region" description="Helical" evidence="9">
    <location>
        <begin position="378"/>
        <end position="401"/>
    </location>
</feature>
<feature type="compositionally biased region" description="Low complexity" evidence="8">
    <location>
        <begin position="14"/>
        <end position="23"/>
    </location>
</feature>
<feature type="transmembrane region" description="Helical" evidence="9">
    <location>
        <begin position="486"/>
        <end position="506"/>
    </location>
</feature>
<dbReference type="InterPro" id="IPR044880">
    <property type="entry name" value="NCX_ion-bd_dom_sf"/>
</dbReference>
<comment type="similarity">
    <text evidence="2">Belongs to the Ca(2+):cation antiporter (CaCA) (TC 2.A.19) family. SLC24A subfamily.</text>
</comment>
<feature type="transmembrane region" description="Helical" evidence="9">
    <location>
        <begin position="448"/>
        <end position="466"/>
    </location>
</feature>
<evidence type="ECO:0000259" key="10">
    <source>
        <dbReference type="Pfam" id="PF01699"/>
    </source>
</evidence>
<feature type="transmembrane region" description="Helical" evidence="9">
    <location>
        <begin position="232"/>
        <end position="250"/>
    </location>
</feature>
<protein>
    <recommendedName>
        <fullName evidence="10">Sodium/calcium exchanger membrane region domain-containing protein</fullName>
    </recommendedName>
</protein>
<feature type="transmembrane region" description="Helical" evidence="9">
    <location>
        <begin position="128"/>
        <end position="147"/>
    </location>
</feature>